<dbReference type="EMBL" id="GGFK01014318">
    <property type="protein sequence ID" value="MBW47639.1"/>
    <property type="molecule type" value="Transcribed_RNA"/>
</dbReference>
<evidence type="ECO:0000256" key="1">
    <source>
        <dbReference type="SAM" id="SignalP"/>
    </source>
</evidence>
<sequence>MVILVFGLLERIDLVVALGARTSRPMQLDVGQRSIDGFVLFTPFGRRRPTLQCLVEGRLEAAIRRTVVHPVRRVQPVVVRIVQQQQIVALADVLYVLGVDAAR</sequence>
<accession>A0A2M4B3M1</accession>
<proteinExistence type="predicted"/>
<evidence type="ECO:0000313" key="2">
    <source>
        <dbReference type="EMBL" id="MBW47639.1"/>
    </source>
</evidence>
<name>A0A2M4B3M1_9DIPT</name>
<protein>
    <submittedName>
        <fullName evidence="2">Putative secreted protein</fullName>
    </submittedName>
</protein>
<dbReference type="AlphaFoldDB" id="A0A2M4B3M1"/>
<organism evidence="2">
    <name type="scientific">Anopheles triannulatus</name>
    <dbReference type="NCBI Taxonomy" id="58253"/>
    <lineage>
        <taxon>Eukaryota</taxon>
        <taxon>Metazoa</taxon>
        <taxon>Ecdysozoa</taxon>
        <taxon>Arthropoda</taxon>
        <taxon>Hexapoda</taxon>
        <taxon>Insecta</taxon>
        <taxon>Pterygota</taxon>
        <taxon>Neoptera</taxon>
        <taxon>Endopterygota</taxon>
        <taxon>Diptera</taxon>
        <taxon>Nematocera</taxon>
        <taxon>Culicoidea</taxon>
        <taxon>Culicidae</taxon>
        <taxon>Anophelinae</taxon>
        <taxon>Anopheles</taxon>
    </lineage>
</organism>
<feature type="signal peptide" evidence="1">
    <location>
        <begin position="1"/>
        <end position="17"/>
    </location>
</feature>
<keyword evidence="1" id="KW-0732">Signal</keyword>
<reference evidence="2" key="1">
    <citation type="submission" date="2018-01" db="EMBL/GenBank/DDBJ databases">
        <title>An insight into the sialome of Amazonian anophelines.</title>
        <authorList>
            <person name="Ribeiro J.M."/>
            <person name="Scarpassa V."/>
            <person name="Calvo E."/>
        </authorList>
    </citation>
    <scope>NUCLEOTIDE SEQUENCE</scope>
    <source>
        <tissue evidence="2">Salivary glands</tissue>
    </source>
</reference>
<feature type="chain" id="PRO_5015005621" evidence="1">
    <location>
        <begin position="18"/>
        <end position="103"/>
    </location>
</feature>